<keyword evidence="3" id="KW-1185">Reference proteome</keyword>
<dbReference type="Pfam" id="PF05699">
    <property type="entry name" value="Dimer_Tnp_hAT"/>
    <property type="match status" value="1"/>
</dbReference>
<dbReference type="AlphaFoldDB" id="A0A0D0BPK9"/>
<name>A0A0D0BPK9_9AGAM</name>
<dbReference type="Proteomes" id="UP000054538">
    <property type="component" value="Unassembled WGS sequence"/>
</dbReference>
<sequence length="94" mass="10719">MSHYLQAHEHTFPLLYRIALNVLPIQASAVLCEHVFSSGKDTDTARRNSLSPNTIEILQILKFAFRGERLSFENGWCDSEQGLLIAEQEEQSRT</sequence>
<dbReference type="InterPro" id="IPR008906">
    <property type="entry name" value="HATC_C_dom"/>
</dbReference>
<organism evidence="2 3">
    <name type="scientific">Paxillus rubicundulus Ve08.2h10</name>
    <dbReference type="NCBI Taxonomy" id="930991"/>
    <lineage>
        <taxon>Eukaryota</taxon>
        <taxon>Fungi</taxon>
        <taxon>Dikarya</taxon>
        <taxon>Basidiomycota</taxon>
        <taxon>Agaricomycotina</taxon>
        <taxon>Agaricomycetes</taxon>
        <taxon>Agaricomycetidae</taxon>
        <taxon>Boletales</taxon>
        <taxon>Paxilineae</taxon>
        <taxon>Paxillaceae</taxon>
        <taxon>Paxillus</taxon>
    </lineage>
</organism>
<dbReference type="InParanoid" id="A0A0D0BPK9"/>
<reference evidence="3" key="2">
    <citation type="submission" date="2015-01" db="EMBL/GenBank/DDBJ databases">
        <title>Evolutionary Origins and Diversification of the Mycorrhizal Mutualists.</title>
        <authorList>
            <consortium name="DOE Joint Genome Institute"/>
            <consortium name="Mycorrhizal Genomics Consortium"/>
            <person name="Kohler A."/>
            <person name="Kuo A."/>
            <person name="Nagy L.G."/>
            <person name="Floudas D."/>
            <person name="Copeland A."/>
            <person name="Barry K.W."/>
            <person name="Cichocki N."/>
            <person name="Veneault-Fourrey C."/>
            <person name="LaButti K."/>
            <person name="Lindquist E.A."/>
            <person name="Lipzen A."/>
            <person name="Lundell T."/>
            <person name="Morin E."/>
            <person name="Murat C."/>
            <person name="Riley R."/>
            <person name="Ohm R."/>
            <person name="Sun H."/>
            <person name="Tunlid A."/>
            <person name="Henrissat B."/>
            <person name="Grigoriev I.V."/>
            <person name="Hibbett D.S."/>
            <person name="Martin F."/>
        </authorList>
    </citation>
    <scope>NUCLEOTIDE SEQUENCE [LARGE SCALE GENOMIC DNA]</scope>
    <source>
        <strain evidence="3">Ve08.2h10</strain>
    </source>
</reference>
<dbReference type="SUPFAM" id="SSF53098">
    <property type="entry name" value="Ribonuclease H-like"/>
    <property type="match status" value="1"/>
</dbReference>
<proteinExistence type="predicted"/>
<gene>
    <name evidence="2" type="ORF">PAXRUDRAFT_178381</name>
</gene>
<feature type="domain" description="HAT C-terminal dimerisation" evidence="1">
    <location>
        <begin position="3"/>
        <end position="62"/>
    </location>
</feature>
<dbReference type="OrthoDB" id="3241084at2759"/>
<dbReference type="GO" id="GO:0046983">
    <property type="term" value="F:protein dimerization activity"/>
    <property type="evidence" value="ECO:0007669"/>
    <property type="project" value="InterPro"/>
</dbReference>
<protein>
    <recommendedName>
        <fullName evidence="1">HAT C-terminal dimerisation domain-containing protein</fullName>
    </recommendedName>
</protein>
<dbReference type="EMBL" id="KN829733">
    <property type="protein sequence ID" value="KIK73447.1"/>
    <property type="molecule type" value="Genomic_DNA"/>
</dbReference>
<evidence type="ECO:0000313" key="2">
    <source>
        <dbReference type="EMBL" id="KIK73447.1"/>
    </source>
</evidence>
<dbReference type="InterPro" id="IPR012337">
    <property type="entry name" value="RNaseH-like_sf"/>
</dbReference>
<dbReference type="HOGENOM" id="CLU_009123_15_1_1"/>
<evidence type="ECO:0000259" key="1">
    <source>
        <dbReference type="Pfam" id="PF05699"/>
    </source>
</evidence>
<evidence type="ECO:0000313" key="3">
    <source>
        <dbReference type="Proteomes" id="UP000054538"/>
    </source>
</evidence>
<reference evidence="2 3" key="1">
    <citation type="submission" date="2014-04" db="EMBL/GenBank/DDBJ databases">
        <authorList>
            <consortium name="DOE Joint Genome Institute"/>
            <person name="Kuo A."/>
            <person name="Kohler A."/>
            <person name="Jargeat P."/>
            <person name="Nagy L.G."/>
            <person name="Floudas D."/>
            <person name="Copeland A."/>
            <person name="Barry K.W."/>
            <person name="Cichocki N."/>
            <person name="Veneault-Fourrey C."/>
            <person name="LaButti K."/>
            <person name="Lindquist E.A."/>
            <person name="Lipzen A."/>
            <person name="Lundell T."/>
            <person name="Morin E."/>
            <person name="Murat C."/>
            <person name="Sun H."/>
            <person name="Tunlid A."/>
            <person name="Henrissat B."/>
            <person name="Grigoriev I.V."/>
            <person name="Hibbett D.S."/>
            <person name="Martin F."/>
            <person name="Nordberg H.P."/>
            <person name="Cantor M.N."/>
            <person name="Hua S.X."/>
        </authorList>
    </citation>
    <scope>NUCLEOTIDE SEQUENCE [LARGE SCALE GENOMIC DNA]</scope>
    <source>
        <strain evidence="2 3">Ve08.2h10</strain>
    </source>
</reference>
<accession>A0A0D0BPK9</accession>